<dbReference type="OrthoDB" id="9767366at2"/>
<dbReference type="PANTHER" id="PTHR22642">
    <property type="entry name" value="IMIDAZOLONEPROPIONASE"/>
    <property type="match status" value="1"/>
</dbReference>
<dbReference type="PANTHER" id="PTHR22642:SF2">
    <property type="entry name" value="PROTEIN LONG AFTER FAR-RED 3"/>
    <property type="match status" value="1"/>
</dbReference>
<organism evidence="2 3">
    <name type="scientific">Pararcticibacter amylolyticus</name>
    <dbReference type="NCBI Taxonomy" id="2173175"/>
    <lineage>
        <taxon>Bacteria</taxon>
        <taxon>Pseudomonadati</taxon>
        <taxon>Bacteroidota</taxon>
        <taxon>Sphingobacteriia</taxon>
        <taxon>Sphingobacteriales</taxon>
        <taxon>Sphingobacteriaceae</taxon>
        <taxon>Pararcticibacter</taxon>
    </lineage>
</organism>
<sequence>MNKTIWLIAPAALLLLCVSFRKVKHEDNQEAADRIYINGHVITMDPSHPEAEALAVKDGRIIAVGSSGSIGQMKGPQTVVTDLEGKALVPGFIDGHSHFMSLGRSKTADLSPPPVGEVTSIPGLVNALKKFQKEKNIKAGVWITGRGYDPDQLAEGRHPVKEDLDAAFPDNPVLITHTSGHMSVANSYALRISGVNASTKDPEGGKIVRKAGSNEPTGLLLERARSVLKTGEGEKLSLDEQLKLLDEQQALYASQGITTAQDGSSSLASVVLLKEAARRKRLYIDIESLPSYAILDRILTDSQYVFNKLQNHLKLKGTKIFTDGSPQGKTAFFSKPYLTEVPGCSDHCTGIPTITQEKLNEALIYCFKHKIQVYTHCNGDASIDMYIQAVRNANTKFPGYSRELRPVVIHSQFVRADQLDSYRELGMIPSFFTNHAFFWGDVHVRNLGKERAWFLSPAKTALEKGVLFTNHTDFGVTPINQLFLLWTSVTRESRSGQVIGPDQRLTVTEGLRAITLNGAWQYSEEKEKGSIEKGKLADLVILSDNPLTVPAGRIKDITVLETVKEGKTIFKHQQ</sequence>
<gene>
    <name evidence="2" type="ORF">DDR33_22710</name>
</gene>
<reference evidence="2 3" key="1">
    <citation type="submission" date="2018-04" db="EMBL/GenBank/DDBJ databases">
        <title>Pedobacter chongqingensis sp. nov., isolated from a rottenly hemp rope.</title>
        <authorList>
            <person name="Cai Y."/>
        </authorList>
    </citation>
    <scope>NUCLEOTIDE SEQUENCE [LARGE SCALE GENOMIC DNA]</scope>
    <source>
        <strain evidence="2 3">FJ4-8</strain>
    </source>
</reference>
<name>A0A2U2PAF4_9SPHI</name>
<protein>
    <submittedName>
        <fullName evidence="2">Amidohydrolase</fullName>
    </submittedName>
</protein>
<evidence type="ECO:0000313" key="2">
    <source>
        <dbReference type="EMBL" id="PWG78378.1"/>
    </source>
</evidence>
<keyword evidence="3" id="KW-1185">Reference proteome</keyword>
<dbReference type="GO" id="GO:0016810">
    <property type="term" value="F:hydrolase activity, acting on carbon-nitrogen (but not peptide) bonds"/>
    <property type="evidence" value="ECO:0007669"/>
    <property type="project" value="InterPro"/>
</dbReference>
<dbReference type="Gene3D" id="3.20.20.140">
    <property type="entry name" value="Metal-dependent hydrolases"/>
    <property type="match status" value="1"/>
</dbReference>
<comment type="caution">
    <text evidence="2">The sequence shown here is derived from an EMBL/GenBank/DDBJ whole genome shotgun (WGS) entry which is preliminary data.</text>
</comment>
<dbReference type="InterPro" id="IPR033932">
    <property type="entry name" value="YtcJ-like"/>
</dbReference>
<dbReference type="SUPFAM" id="SSF51556">
    <property type="entry name" value="Metallo-dependent hydrolases"/>
    <property type="match status" value="1"/>
</dbReference>
<dbReference type="CDD" id="cd01300">
    <property type="entry name" value="YtcJ_like"/>
    <property type="match status" value="1"/>
</dbReference>
<dbReference type="InterPro" id="IPR013108">
    <property type="entry name" value="Amidohydro_3"/>
</dbReference>
<dbReference type="Pfam" id="PF07969">
    <property type="entry name" value="Amidohydro_3"/>
    <property type="match status" value="1"/>
</dbReference>
<dbReference type="Gene3D" id="3.10.310.70">
    <property type="match status" value="1"/>
</dbReference>
<dbReference type="Proteomes" id="UP000245647">
    <property type="component" value="Unassembled WGS sequence"/>
</dbReference>
<evidence type="ECO:0000259" key="1">
    <source>
        <dbReference type="Pfam" id="PF07969"/>
    </source>
</evidence>
<dbReference type="Gene3D" id="2.30.40.10">
    <property type="entry name" value="Urease, subunit C, domain 1"/>
    <property type="match status" value="1"/>
</dbReference>
<proteinExistence type="predicted"/>
<evidence type="ECO:0000313" key="3">
    <source>
        <dbReference type="Proteomes" id="UP000245647"/>
    </source>
</evidence>
<dbReference type="EMBL" id="QEAS01000026">
    <property type="protein sequence ID" value="PWG78378.1"/>
    <property type="molecule type" value="Genomic_DNA"/>
</dbReference>
<keyword evidence="2" id="KW-0378">Hydrolase</keyword>
<dbReference type="AlphaFoldDB" id="A0A2U2PAF4"/>
<dbReference type="RefSeq" id="WP_109418094.1">
    <property type="nucleotide sequence ID" value="NZ_QEAS01000026.1"/>
</dbReference>
<dbReference type="InterPro" id="IPR032466">
    <property type="entry name" value="Metal_Hydrolase"/>
</dbReference>
<dbReference type="SUPFAM" id="SSF51338">
    <property type="entry name" value="Composite domain of metallo-dependent hydrolases"/>
    <property type="match status" value="1"/>
</dbReference>
<dbReference type="InterPro" id="IPR011059">
    <property type="entry name" value="Metal-dep_hydrolase_composite"/>
</dbReference>
<accession>A0A2U2PAF4</accession>
<feature type="domain" description="Amidohydrolase 3" evidence="1">
    <location>
        <begin position="80"/>
        <end position="570"/>
    </location>
</feature>